<dbReference type="AlphaFoldDB" id="A0AAJ6AZV8"/>
<feature type="domain" description="Solute-binding protein family 5" evidence="4">
    <location>
        <begin position="161"/>
        <end position="557"/>
    </location>
</feature>
<dbReference type="EMBL" id="CP119312">
    <property type="protein sequence ID" value="WEK05000.1"/>
    <property type="molecule type" value="Genomic_DNA"/>
</dbReference>
<gene>
    <name evidence="5" type="ORF">P0Y65_01750</name>
</gene>
<sequence>MPVRWEVLLRKHVYALGGAGLFLSVSLLAVSAQTAPTTPPDPPKFDAQQVPTFVGVKDILEFKALPEYHEPDFVKAFVDAGKLPPVAERLPKEPMVYKTANMPDGTGVYGDVIRHVIGGRPEGWNYSAGQTQGWGGIDIGLSECLTRTGPLFQVRAEELEPLPNLAKSWEWSEDGHELTMHLIEGAKWSDGDAFDSEDIMFYWNDVIIDPQVTPLNGASPETFGEGTTLEAIDEYTVKWTFKEVRPTQYLYSMAYGNFCPGPSHILKAEHPAYKDGATYDQFKNAFPPEYLGMPTMGGWAPVEYRADDIIVLRRNPYYWKVDEAGNQLPYLDEMQYRLSTWADRDVQAVAGSGDLSNLEQPESFVEALRRSAEDTAPARLAFGARTISYSVYPNLSANGWGEPDARGQAVRELNRNLDFRLAVTYGLNRQALGEALVRGPFTSPYPGGLMVPTSYYDKDSTVYYPFSADDAKAHLEKAGLVDTDGNGFVNFPADVQGGADVQITMLSTSDYQTDKSLAEGVIAQMEAIGLRVILASQAGNQRDANEQAGKFDWTLRRNDSELITVVQNTQNLAPTGPQISRGHRAGSDGTQDLLPFEEEMVAAVEGFVGTADPEERIELMKTYQQVSTENVYGWGLTQYPGALIINKRFVNVPPGTPILQFNWAEDGLIRERLYVPEDQQSTAELFPDTLPGAPGKGNGPITAN</sequence>
<evidence type="ECO:0000256" key="1">
    <source>
        <dbReference type="ARBA" id="ARBA00004418"/>
    </source>
</evidence>
<proteinExistence type="inferred from homology"/>
<dbReference type="PANTHER" id="PTHR30290">
    <property type="entry name" value="PERIPLASMIC BINDING COMPONENT OF ABC TRANSPORTER"/>
    <property type="match status" value="1"/>
</dbReference>
<dbReference type="InterPro" id="IPR000914">
    <property type="entry name" value="SBP_5_dom"/>
</dbReference>
<dbReference type="Gene3D" id="3.40.190.10">
    <property type="entry name" value="Periplasmic binding protein-like II"/>
    <property type="match status" value="1"/>
</dbReference>
<dbReference type="InterPro" id="IPR039424">
    <property type="entry name" value="SBP_5"/>
</dbReference>
<dbReference type="GO" id="GO:1904680">
    <property type="term" value="F:peptide transmembrane transporter activity"/>
    <property type="evidence" value="ECO:0007669"/>
    <property type="project" value="TreeGrafter"/>
</dbReference>
<dbReference type="PANTHER" id="PTHR30290:SF16">
    <property type="entry name" value="OLIGOPEPTIDE ABC TRANSPORTER, PERIPLASMIC OLIGOPEPTIDE-BINDING PROTEIN"/>
    <property type="match status" value="1"/>
</dbReference>
<dbReference type="SUPFAM" id="SSF53850">
    <property type="entry name" value="Periplasmic binding protein-like II"/>
    <property type="match status" value="1"/>
</dbReference>
<evidence type="ECO:0000256" key="3">
    <source>
        <dbReference type="SAM" id="MobiDB-lite"/>
    </source>
</evidence>
<evidence type="ECO:0000313" key="6">
    <source>
        <dbReference type="Proteomes" id="UP001217476"/>
    </source>
</evidence>
<protein>
    <submittedName>
        <fullName evidence="5">ABC transporter substrate-binding protein</fullName>
    </submittedName>
</protein>
<accession>A0AAJ6AZV8</accession>
<organism evidence="5 6">
    <name type="scientific">Candidatus Devosia phytovorans</name>
    <dbReference type="NCBI Taxonomy" id="3121372"/>
    <lineage>
        <taxon>Bacteria</taxon>
        <taxon>Pseudomonadati</taxon>
        <taxon>Pseudomonadota</taxon>
        <taxon>Alphaproteobacteria</taxon>
        <taxon>Hyphomicrobiales</taxon>
        <taxon>Devosiaceae</taxon>
        <taxon>Devosia</taxon>
    </lineage>
</organism>
<feature type="region of interest" description="Disordered" evidence="3">
    <location>
        <begin position="682"/>
        <end position="704"/>
    </location>
</feature>
<dbReference type="Gene3D" id="3.10.105.10">
    <property type="entry name" value="Dipeptide-binding Protein, Domain 3"/>
    <property type="match status" value="1"/>
</dbReference>
<reference evidence="5" key="1">
    <citation type="submission" date="2023-03" db="EMBL/GenBank/DDBJ databases">
        <title>Andean soil-derived lignocellulolytic bacterial consortium as a source of novel taxa and putative plastic-active enzymes.</title>
        <authorList>
            <person name="Diaz-Garcia L."/>
            <person name="Chuvochina M."/>
            <person name="Feuerriegel G."/>
            <person name="Bunk B."/>
            <person name="Sproer C."/>
            <person name="Streit W.R."/>
            <person name="Rodriguez L.M."/>
            <person name="Overmann J."/>
            <person name="Jimenez D.J."/>
        </authorList>
    </citation>
    <scope>NUCLEOTIDE SEQUENCE</scope>
    <source>
        <strain evidence="5">MAG 4196</strain>
    </source>
</reference>
<dbReference type="Proteomes" id="UP001217476">
    <property type="component" value="Chromosome"/>
</dbReference>
<comment type="similarity">
    <text evidence="2">Belongs to the bacterial solute-binding protein 5 family.</text>
</comment>
<name>A0AAJ6AZV8_9HYPH</name>
<dbReference type="GO" id="GO:0015833">
    <property type="term" value="P:peptide transport"/>
    <property type="evidence" value="ECO:0007669"/>
    <property type="project" value="TreeGrafter"/>
</dbReference>
<comment type="subcellular location">
    <subcellularLocation>
        <location evidence="1">Periplasm</location>
    </subcellularLocation>
</comment>
<dbReference type="Pfam" id="PF00496">
    <property type="entry name" value="SBP_bac_5"/>
    <property type="match status" value="1"/>
</dbReference>
<evidence type="ECO:0000313" key="5">
    <source>
        <dbReference type="EMBL" id="WEK05000.1"/>
    </source>
</evidence>
<evidence type="ECO:0000259" key="4">
    <source>
        <dbReference type="Pfam" id="PF00496"/>
    </source>
</evidence>
<evidence type="ECO:0000256" key="2">
    <source>
        <dbReference type="ARBA" id="ARBA00005695"/>
    </source>
</evidence>